<dbReference type="Gene3D" id="3.40.50.1580">
    <property type="entry name" value="Nucleoside phosphorylase domain"/>
    <property type="match status" value="1"/>
</dbReference>
<dbReference type="GO" id="GO:0003824">
    <property type="term" value="F:catalytic activity"/>
    <property type="evidence" value="ECO:0007669"/>
    <property type="project" value="InterPro"/>
</dbReference>
<evidence type="ECO:0000313" key="3">
    <source>
        <dbReference type="EMBL" id="KZL65286.1"/>
    </source>
</evidence>
<protein>
    <submittedName>
        <fullName evidence="3">NB-ARC and TPR domain-containing protein</fullName>
    </submittedName>
</protein>
<dbReference type="SUPFAM" id="SSF53167">
    <property type="entry name" value="Purine and uridine phosphorylases"/>
    <property type="match status" value="1"/>
</dbReference>
<dbReference type="PANTHER" id="PTHR46082">
    <property type="entry name" value="ATP/GTP-BINDING PROTEIN-RELATED"/>
    <property type="match status" value="1"/>
</dbReference>
<reference evidence="3 4" key="1">
    <citation type="submission" date="2015-06" db="EMBL/GenBank/DDBJ databases">
        <title>Survival trade-offs in plant roots during colonization by closely related pathogenic and mutualistic fungi.</title>
        <authorList>
            <person name="Hacquard S."/>
            <person name="Kracher B."/>
            <person name="Hiruma K."/>
            <person name="Weinman A."/>
            <person name="Muench P."/>
            <person name="Garrido Oter R."/>
            <person name="Ver Loren van Themaat E."/>
            <person name="Dallerey J.-F."/>
            <person name="Damm U."/>
            <person name="Henrissat B."/>
            <person name="Lespinet O."/>
            <person name="Thon M."/>
            <person name="Kemen E."/>
            <person name="McHardy A.C."/>
            <person name="Schulze-Lefert P."/>
            <person name="O'Connell R.J."/>
        </authorList>
    </citation>
    <scope>NUCLEOTIDE SEQUENCE [LARGE SCALE GENOMIC DNA]</scope>
    <source>
        <strain evidence="3 4">0861</strain>
    </source>
</reference>
<sequence length="789" mass="87560">MDNLEQEIDRQIVICEGLQNGTESSADLQRVEGLVTLEKQPAAFHEALKALRRRIHSPSFINDSIRHDTILADTSILWKVPAFSKPTPYLIDPEGQISRSKAIQSHRAVRDPAKSAVDDVWTHKSLESWISSEHSQLLLVQGQYQTIHRLHRFGFEMAVFLHADTPTLIMLQSFMKPAEDKGVTSLRPEQVLRQLALQALQKVSTPTPISFLANVVERFHRATSLDNWLEVLRFILSQLAQIHIVLDLGILNHDPEAVDRLSTALDDLASDFQLRSTSTVLKIMLLTSRRTDKLEGSLGSSIFVGPIKRLPRSASLAVLKERLASQVRNNKPTQSSIDTSEEICGKKEPMAEGNRRSDGSNFTARISILGKQLETNDVQLLDHPENKVADFHENAHTSRDLTSNRTFLGDTGRYRLAESVPSEASTTTGKRAASRSETVSTAGGHSRYSITVAIVCALPLEADAVCALFDDHWDDDLLADLVGFFGDTNSYSMGRIGRHHVVLIHMAGIGKNYAATAAAYCKASFPDVVLALLVGVCGGVPDATEKGVPSLVLGDVVISEGVVAFDFGRQYPDMFLRKTGMMDTLGRPPPVVRAKLAKLRTRHDRKLLNEKMSQYLNILADEFGDEISYPGTYEDKLFESTYHHKHRRSAGCSVCNDDSDKNSVCEKARTASCKELDCDDARLVPRERLRPTTVPPREPTVRPIVHFGLVASGDQVLKSGEHRDRIAAREGVVAFEMEAAATWEHFPCVVIKGVCDYADSHKQKEWQNYAAATAAACMKAFLDKWHFRA</sequence>
<dbReference type="InterPro" id="IPR053137">
    <property type="entry name" value="NLR-like"/>
</dbReference>
<evidence type="ECO:0000256" key="1">
    <source>
        <dbReference type="SAM" id="MobiDB-lite"/>
    </source>
</evidence>
<dbReference type="InterPro" id="IPR000845">
    <property type="entry name" value="Nucleoside_phosphorylase_d"/>
</dbReference>
<name>A0A166N416_9PEZI</name>
<dbReference type="Proteomes" id="UP000076552">
    <property type="component" value="Unassembled WGS sequence"/>
</dbReference>
<accession>A0A166N416</accession>
<dbReference type="GO" id="GO:0009116">
    <property type="term" value="P:nucleoside metabolic process"/>
    <property type="evidence" value="ECO:0007669"/>
    <property type="project" value="InterPro"/>
</dbReference>
<dbReference type="InterPro" id="IPR035994">
    <property type="entry name" value="Nucleoside_phosphorylase_sf"/>
</dbReference>
<evidence type="ECO:0000313" key="4">
    <source>
        <dbReference type="Proteomes" id="UP000076552"/>
    </source>
</evidence>
<feature type="compositionally biased region" description="Polar residues" evidence="1">
    <location>
        <begin position="422"/>
        <end position="438"/>
    </location>
</feature>
<gene>
    <name evidence="3" type="ORF">CT0861_06030</name>
</gene>
<dbReference type="PANTHER" id="PTHR46082:SF6">
    <property type="entry name" value="AAA+ ATPASE DOMAIN-CONTAINING PROTEIN-RELATED"/>
    <property type="match status" value="1"/>
</dbReference>
<comment type="caution">
    <text evidence="3">The sequence shown here is derived from an EMBL/GenBank/DDBJ whole genome shotgun (WGS) entry which is preliminary data.</text>
</comment>
<organism evidence="3 4">
    <name type="scientific">Colletotrichum tofieldiae</name>
    <dbReference type="NCBI Taxonomy" id="708197"/>
    <lineage>
        <taxon>Eukaryota</taxon>
        <taxon>Fungi</taxon>
        <taxon>Dikarya</taxon>
        <taxon>Ascomycota</taxon>
        <taxon>Pezizomycotina</taxon>
        <taxon>Sordariomycetes</taxon>
        <taxon>Hypocreomycetidae</taxon>
        <taxon>Glomerellales</taxon>
        <taxon>Glomerellaceae</taxon>
        <taxon>Colletotrichum</taxon>
        <taxon>Colletotrichum spaethianum species complex</taxon>
    </lineage>
</organism>
<feature type="region of interest" description="Disordered" evidence="1">
    <location>
        <begin position="418"/>
        <end position="438"/>
    </location>
</feature>
<dbReference type="STRING" id="708197.A0A166N416"/>
<dbReference type="Pfam" id="PF01048">
    <property type="entry name" value="PNP_UDP_1"/>
    <property type="match status" value="1"/>
</dbReference>
<dbReference type="EMBL" id="LFIV01000228">
    <property type="protein sequence ID" value="KZL65286.1"/>
    <property type="molecule type" value="Genomic_DNA"/>
</dbReference>
<feature type="domain" description="Nucleoside phosphorylase" evidence="2">
    <location>
        <begin position="451"/>
        <end position="572"/>
    </location>
</feature>
<evidence type="ECO:0000259" key="2">
    <source>
        <dbReference type="Pfam" id="PF01048"/>
    </source>
</evidence>
<dbReference type="AlphaFoldDB" id="A0A166N416"/>
<keyword evidence="4" id="KW-1185">Reference proteome</keyword>
<proteinExistence type="predicted"/>